<organism evidence="3">
    <name type="scientific">uncultured myxobacterium HF0130_06F04</name>
    <dbReference type="NCBI Taxonomy" id="723555"/>
    <lineage>
        <taxon>Bacteria</taxon>
        <taxon>Pseudomonadati</taxon>
        <taxon>Myxococcota</taxon>
        <taxon>Myxococcia</taxon>
        <taxon>Myxococcales</taxon>
        <taxon>environmental samples</taxon>
    </lineage>
</organism>
<proteinExistence type="inferred from homology"/>
<comment type="subcellular location">
    <subcellularLocation>
        <location evidence="2">Cytoplasm</location>
        <location evidence="2">Nucleoid</location>
    </subcellularLocation>
</comment>
<dbReference type="InterPro" id="IPR004401">
    <property type="entry name" value="YbaB/EbfC"/>
</dbReference>
<comment type="similarity">
    <text evidence="2">Belongs to the YbaB/EbfC family.</text>
</comment>
<dbReference type="Gene3D" id="3.30.1310.10">
    <property type="entry name" value="Nucleoid-associated protein YbaB-like domain"/>
    <property type="match status" value="1"/>
</dbReference>
<name>E7C2F7_9BACT</name>
<protein>
    <recommendedName>
        <fullName evidence="2">Nucleoid-associated protein</fullName>
    </recommendedName>
</protein>
<dbReference type="InterPro" id="IPR036894">
    <property type="entry name" value="YbaB-like_sf"/>
</dbReference>
<dbReference type="HAMAP" id="MF_00274">
    <property type="entry name" value="DNA_YbaB_EbfC"/>
    <property type="match status" value="1"/>
</dbReference>
<dbReference type="GO" id="GO:0005829">
    <property type="term" value="C:cytosol"/>
    <property type="evidence" value="ECO:0007669"/>
    <property type="project" value="TreeGrafter"/>
</dbReference>
<dbReference type="SUPFAM" id="SSF82607">
    <property type="entry name" value="YbaB-like"/>
    <property type="match status" value="1"/>
</dbReference>
<dbReference type="GO" id="GO:0003677">
    <property type="term" value="F:DNA binding"/>
    <property type="evidence" value="ECO:0007669"/>
    <property type="project" value="UniProtKB-UniRule"/>
</dbReference>
<reference evidence="3" key="1">
    <citation type="submission" date="2010-01" db="EMBL/GenBank/DDBJ databases">
        <title>Genome fragments of uncultured bacteria from the North Pacific subtropical Gyre.</title>
        <authorList>
            <person name="Pham V.D."/>
            <person name="Delong E.F."/>
        </authorList>
    </citation>
    <scope>NUCLEOTIDE SEQUENCE</scope>
</reference>
<dbReference type="NCBIfam" id="TIGR00103">
    <property type="entry name" value="DNA_YbaB_EbfC"/>
    <property type="match status" value="1"/>
</dbReference>
<dbReference type="PANTHER" id="PTHR33449:SF1">
    <property type="entry name" value="NUCLEOID-ASSOCIATED PROTEIN YBAB"/>
    <property type="match status" value="1"/>
</dbReference>
<keyword evidence="2" id="KW-0963">Cytoplasm</keyword>
<comment type="subunit">
    <text evidence="2">Homodimer.</text>
</comment>
<comment type="function">
    <text evidence="2">Binds to DNA and alters its conformation. May be involved in regulation of gene expression, nucleoid organization and DNA protection.</text>
</comment>
<keyword evidence="1 2" id="KW-0238">DNA-binding</keyword>
<dbReference type="AlphaFoldDB" id="E7C2F7"/>
<evidence type="ECO:0000256" key="2">
    <source>
        <dbReference type="HAMAP-Rule" id="MF_00274"/>
    </source>
</evidence>
<evidence type="ECO:0000313" key="3">
    <source>
        <dbReference type="EMBL" id="ADI21631.1"/>
    </source>
</evidence>
<dbReference type="GO" id="GO:0043590">
    <property type="term" value="C:bacterial nucleoid"/>
    <property type="evidence" value="ECO:0007669"/>
    <property type="project" value="UniProtKB-UniRule"/>
</dbReference>
<sequence>MDLSEIMKMAGQMREQMETVQQEAGKLRVHGESGGGMVKVEMNGRYEIVSVKIDPAIVVPDQVNFVEDLVRAAINQASGRVAEGLKDQAGDMASKLGLDLSGFGFPGSR</sequence>
<dbReference type="EMBL" id="GU567961">
    <property type="protein sequence ID" value="ADI21631.1"/>
    <property type="molecule type" value="Genomic_DNA"/>
</dbReference>
<evidence type="ECO:0000256" key="1">
    <source>
        <dbReference type="ARBA" id="ARBA00023125"/>
    </source>
</evidence>
<dbReference type="PANTHER" id="PTHR33449">
    <property type="entry name" value="NUCLEOID-ASSOCIATED PROTEIN YBAB"/>
    <property type="match status" value="1"/>
</dbReference>
<dbReference type="PIRSF" id="PIRSF004555">
    <property type="entry name" value="UCP004555"/>
    <property type="match status" value="1"/>
</dbReference>
<accession>E7C2F7</accession>
<dbReference type="Pfam" id="PF02575">
    <property type="entry name" value="YbaB_DNA_bd"/>
    <property type="match status" value="1"/>
</dbReference>